<comment type="caution">
    <text evidence="3">The sequence shown here is derived from an EMBL/GenBank/DDBJ whole genome shotgun (WGS) entry which is preliminary data.</text>
</comment>
<dbReference type="Proteomes" id="UP000000702">
    <property type="component" value="Unassembled WGS sequence"/>
</dbReference>
<feature type="chain" id="PRO_5003394616" evidence="2">
    <location>
        <begin position="21"/>
        <end position="339"/>
    </location>
</feature>
<sequence length="339" mass="37314">MICARNVWVAVVVIVEAVRGASEVNTGKTDHNSDKHGLLCNVLASTVSLFLSKRGGIQLQKAVRESIFGIGNRGEEDATNLKLPTDYDGQGSRKDLCGSCGDSEHHPGGSIPHDILCLCTVGNRGAPFGGDKYYSLCGLSGEHWGCQKYSAGDHYVGTGQQWECVDKSWNSGWDQPRRHTAWEKVVKPCLEKGKTLSFTDALNNLEAALNGWEHPKWGASHEGCEGNGFGDICVKYSQWCYTSTWWAQLKEGLKQIDLSEPETASSRTNANNESVENSHFSRVNRGATSLDTTHGNKRWIFSTTHREHEKDRLPLNLSSHESDSTIVSSRLSVLAIFAF</sequence>
<dbReference type="VEuPathDB" id="TriTrypDB:TcIL3000_0_44130"/>
<evidence type="ECO:0000256" key="2">
    <source>
        <dbReference type="SAM" id="SignalP"/>
    </source>
</evidence>
<reference evidence="4" key="1">
    <citation type="submission" date="2011-07" db="EMBL/GenBank/DDBJ databases">
        <title>Divergent evolution of antigenic variation in African trypanosomes.</title>
        <authorList>
            <person name="Jackson A.P."/>
            <person name="Berry A."/>
            <person name="Allison H.C."/>
            <person name="Burton P."/>
            <person name="Anderson J."/>
            <person name="Aslett M."/>
            <person name="Brown R."/>
            <person name="Corton N."/>
            <person name="Harris D."/>
            <person name="Hauser H."/>
            <person name="Gamble J."/>
            <person name="Gilderthorp R."/>
            <person name="McQuillan J."/>
            <person name="Quail M.A."/>
            <person name="Sanders M."/>
            <person name="Van Tonder A."/>
            <person name="Ginger M.L."/>
            <person name="Donelson J.E."/>
            <person name="Field M.C."/>
            <person name="Barry J.D."/>
            <person name="Berriman M."/>
            <person name="Hertz-Fowler C."/>
        </authorList>
    </citation>
    <scope>NUCLEOTIDE SEQUENCE [LARGE SCALE GENOMIC DNA]</scope>
    <source>
        <strain evidence="4">IL3000</strain>
    </source>
</reference>
<name>F9W8Z2_TRYCI</name>
<accession>F9W8Z2</accession>
<gene>
    <name evidence="3" type="ORF">TCIL3000_0_44130</name>
</gene>
<dbReference type="EMBL" id="CAEQ01001244">
    <property type="protein sequence ID" value="CCD13678.1"/>
    <property type="molecule type" value="Genomic_DNA"/>
</dbReference>
<keyword evidence="2" id="KW-0732">Signal</keyword>
<feature type="region of interest" description="Disordered" evidence="1">
    <location>
        <begin position="261"/>
        <end position="291"/>
    </location>
</feature>
<evidence type="ECO:0000256" key="1">
    <source>
        <dbReference type="SAM" id="MobiDB-lite"/>
    </source>
</evidence>
<dbReference type="AlphaFoldDB" id="F9W8Z2"/>
<proteinExistence type="predicted"/>
<keyword evidence="4" id="KW-1185">Reference proteome</keyword>
<evidence type="ECO:0000313" key="4">
    <source>
        <dbReference type="Proteomes" id="UP000000702"/>
    </source>
</evidence>
<protein>
    <submittedName>
        <fullName evidence="3">Variant surface glycoprotein</fullName>
    </submittedName>
</protein>
<organism evidence="3 4">
    <name type="scientific">Trypanosoma congolense (strain IL3000)</name>
    <dbReference type="NCBI Taxonomy" id="1068625"/>
    <lineage>
        <taxon>Eukaryota</taxon>
        <taxon>Discoba</taxon>
        <taxon>Euglenozoa</taxon>
        <taxon>Kinetoplastea</taxon>
        <taxon>Metakinetoplastina</taxon>
        <taxon>Trypanosomatida</taxon>
        <taxon>Trypanosomatidae</taxon>
        <taxon>Trypanosoma</taxon>
        <taxon>Nannomonas</taxon>
    </lineage>
</organism>
<evidence type="ECO:0000313" key="3">
    <source>
        <dbReference type="EMBL" id="CCD13678.1"/>
    </source>
</evidence>
<reference evidence="3 4" key="2">
    <citation type="journal article" date="2012" name="Proc. Natl. Acad. Sci. U.S.A.">
        <title>Antigenic diversity is generated by distinct evolutionary mechanisms in African trypanosome species.</title>
        <authorList>
            <person name="Jackson A.P."/>
            <person name="Berry A."/>
            <person name="Aslett M."/>
            <person name="Allison H.C."/>
            <person name="Burton P."/>
            <person name="Vavrova-Anderson J."/>
            <person name="Brown R."/>
            <person name="Browne H."/>
            <person name="Corton N."/>
            <person name="Hauser H."/>
            <person name="Gamble J."/>
            <person name="Gilderthorp R."/>
            <person name="Marcello L."/>
            <person name="McQuillan J."/>
            <person name="Otto T.D."/>
            <person name="Quail M.A."/>
            <person name="Sanders M.J."/>
            <person name="van Tonder A."/>
            <person name="Ginger M.L."/>
            <person name="Field M.C."/>
            <person name="Barry J.D."/>
            <person name="Hertz-Fowler C."/>
            <person name="Berriman M."/>
        </authorList>
    </citation>
    <scope>NUCLEOTIDE SEQUENCE [LARGE SCALE GENOMIC DNA]</scope>
    <source>
        <strain evidence="3 4">IL3000</strain>
    </source>
</reference>
<feature type="signal peptide" evidence="2">
    <location>
        <begin position="1"/>
        <end position="20"/>
    </location>
</feature>
<feature type="compositionally biased region" description="Polar residues" evidence="1">
    <location>
        <begin position="262"/>
        <end position="291"/>
    </location>
</feature>